<dbReference type="PRINTS" id="PR00455">
    <property type="entry name" value="HTHTETR"/>
</dbReference>
<dbReference type="PROSITE" id="PS50977">
    <property type="entry name" value="HTH_TETR_2"/>
    <property type="match status" value="1"/>
</dbReference>
<dbReference type="InterPro" id="IPR001647">
    <property type="entry name" value="HTH_TetR"/>
</dbReference>
<proteinExistence type="predicted"/>
<dbReference type="PANTHER" id="PTHR30055:SF234">
    <property type="entry name" value="HTH-TYPE TRANSCRIPTIONAL REGULATOR BETI"/>
    <property type="match status" value="1"/>
</dbReference>
<keyword evidence="3" id="KW-0804">Transcription</keyword>
<dbReference type="RefSeq" id="WP_307561104.1">
    <property type="nucleotide sequence ID" value="NZ_JAUSQU010000001.1"/>
</dbReference>
<evidence type="ECO:0000313" key="7">
    <source>
        <dbReference type="Proteomes" id="UP001225356"/>
    </source>
</evidence>
<dbReference type="Gene3D" id="1.10.357.10">
    <property type="entry name" value="Tetracycline Repressor, domain 2"/>
    <property type="match status" value="1"/>
</dbReference>
<evidence type="ECO:0000259" key="5">
    <source>
        <dbReference type="PROSITE" id="PS50977"/>
    </source>
</evidence>
<dbReference type="PANTHER" id="PTHR30055">
    <property type="entry name" value="HTH-TYPE TRANSCRIPTIONAL REGULATOR RUTR"/>
    <property type="match status" value="1"/>
</dbReference>
<dbReference type="EMBL" id="JAUSQU010000001">
    <property type="protein sequence ID" value="MDP9845452.1"/>
    <property type="molecule type" value="Genomic_DNA"/>
</dbReference>
<protein>
    <submittedName>
        <fullName evidence="6">AcrR family transcriptional regulator</fullName>
    </submittedName>
</protein>
<evidence type="ECO:0000256" key="2">
    <source>
        <dbReference type="ARBA" id="ARBA00023125"/>
    </source>
</evidence>
<evidence type="ECO:0000256" key="4">
    <source>
        <dbReference type="PROSITE-ProRule" id="PRU00335"/>
    </source>
</evidence>
<evidence type="ECO:0000313" key="6">
    <source>
        <dbReference type="EMBL" id="MDP9845452.1"/>
    </source>
</evidence>
<sequence>MTRYVHLVKNIGNGWVGDVKPHARRAGRPPQDAERRLERAHRILDAAADLVLRWGYDKTTVEDVARRAEVAKGTIYLHWRTREELFAALLRRERVEMLSHLRQRVAEGPGTLRDLLRLLASELMSRPLMRASLLGDSEILGRLTRLKRSDKAAAAEVPTGFETYLGVLLKHGGLRTDLSPTEHVTALVSVLYGFLLVPRMLPEAYSLPDERLAELIADAGSRAVEPLGPVSPDGAHPTSPDDARAISRATLDFVDYATEIAQRKLRASLGFQGE</sequence>
<accession>A0ABT9QFI4</accession>
<dbReference type="InterPro" id="IPR050109">
    <property type="entry name" value="HTH-type_TetR-like_transc_reg"/>
</dbReference>
<dbReference type="Pfam" id="PF00440">
    <property type="entry name" value="TetR_N"/>
    <property type="match status" value="1"/>
</dbReference>
<organism evidence="6 7">
    <name type="scientific">Streptosporangium lutulentum</name>
    <dbReference type="NCBI Taxonomy" id="1461250"/>
    <lineage>
        <taxon>Bacteria</taxon>
        <taxon>Bacillati</taxon>
        <taxon>Actinomycetota</taxon>
        <taxon>Actinomycetes</taxon>
        <taxon>Streptosporangiales</taxon>
        <taxon>Streptosporangiaceae</taxon>
        <taxon>Streptosporangium</taxon>
    </lineage>
</organism>
<evidence type="ECO:0000256" key="3">
    <source>
        <dbReference type="ARBA" id="ARBA00023163"/>
    </source>
</evidence>
<keyword evidence="1" id="KW-0805">Transcription regulation</keyword>
<feature type="DNA-binding region" description="H-T-H motif" evidence="4">
    <location>
        <begin position="60"/>
        <end position="79"/>
    </location>
</feature>
<comment type="caution">
    <text evidence="6">The sequence shown here is derived from an EMBL/GenBank/DDBJ whole genome shotgun (WGS) entry which is preliminary data.</text>
</comment>
<name>A0ABT9QFI4_9ACTN</name>
<reference evidence="6 7" key="1">
    <citation type="submission" date="2023-07" db="EMBL/GenBank/DDBJ databases">
        <title>Sequencing the genomes of 1000 actinobacteria strains.</title>
        <authorList>
            <person name="Klenk H.-P."/>
        </authorList>
    </citation>
    <scope>NUCLEOTIDE SEQUENCE [LARGE SCALE GENOMIC DNA]</scope>
    <source>
        <strain evidence="6 7">DSM 46740</strain>
    </source>
</reference>
<keyword evidence="2 4" id="KW-0238">DNA-binding</keyword>
<dbReference type="Proteomes" id="UP001225356">
    <property type="component" value="Unassembled WGS sequence"/>
</dbReference>
<evidence type="ECO:0000256" key="1">
    <source>
        <dbReference type="ARBA" id="ARBA00023015"/>
    </source>
</evidence>
<dbReference type="SUPFAM" id="SSF46689">
    <property type="entry name" value="Homeodomain-like"/>
    <property type="match status" value="1"/>
</dbReference>
<feature type="domain" description="HTH tetR-type" evidence="5">
    <location>
        <begin position="37"/>
        <end position="97"/>
    </location>
</feature>
<keyword evidence="7" id="KW-1185">Reference proteome</keyword>
<dbReference type="InterPro" id="IPR009057">
    <property type="entry name" value="Homeodomain-like_sf"/>
</dbReference>
<gene>
    <name evidence="6" type="ORF">J2853_004663</name>
</gene>